<dbReference type="Gene3D" id="3.20.20.450">
    <property type="entry name" value="EAL domain"/>
    <property type="match status" value="1"/>
</dbReference>
<evidence type="ECO:0000313" key="2">
    <source>
        <dbReference type="EMBL" id="CTQ32225.1"/>
    </source>
</evidence>
<keyword evidence="2" id="KW-0378">Hydrolase</keyword>
<dbReference type="SMART" id="SM00052">
    <property type="entry name" value="EAL"/>
    <property type="match status" value="1"/>
</dbReference>
<dbReference type="EMBL" id="CXPG01000012">
    <property type="protein sequence ID" value="CTQ32225.1"/>
    <property type="molecule type" value="Genomic_DNA"/>
</dbReference>
<organism evidence="2 3">
    <name type="scientific">Jannaschia rubra</name>
    <dbReference type="NCBI Taxonomy" id="282197"/>
    <lineage>
        <taxon>Bacteria</taxon>
        <taxon>Pseudomonadati</taxon>
        <taxon>Pseudomonadota</taxon>
        <taxon>Alphaproteobacteria</taxon>
        <taxon>Rhodobacterales</taxon>
        <taxon>Roseobacteraceae</taxon>
        <taxon>Jannaschia</taxon>
    </lineage>
</organism>
<dbReference type="AlphaFoldDB" id="A0A0M6XQ01"/>
<sequence length="278" mass="30834">MPRRSFFEPGAEDPLSYALAERDRSTLRMVREALEAGDVMLAYQPVIGALTGDPAFHEGLIRVLDGSGRIIPATQFMPAVENEELGREIDCAALRCGLEALAGTPSLRLSVNMSARSIGYPKWTRTLQDWLARDETVGERLILEITESSAMQVPELVKTFMTDLQDRGITFALDDFGAGQTSFRYLKEFYFDVIKIDGSFVRGCDADPDNQCILAALITIGQHFDMFTVAESVETQAEAQFLVDAGIDCLQGFHYGAPAMRPDWLVSAERRAEEHVKV</sequence>
<gene>
    <name evidence="2" type="primary">yfgF</name>
    <name evidence="2" type="ORF">JAN5088_00988</name>
</gene>
<reference evidence="2 3" key="1">
    <citation type="submission" date="2015-07" db="EMBL/GenBank/DDBJ databases">
        <authorList>
            <person name="Noorani M."/>
        </authorList>
    </citation>
    <scope>NUCLEOTIDE SEQUENCE [LARGE SCALE GENOMIC DNA]</scope>
    <source>
        <strain evidence="2 3">CECT 5088</strain>
    </source>
</reference>
<dbReference type="PROSITE" id="PS50883">
    <property type="entry name" value="EAL"/>
    <property type="match status" value="1"/>
</dbReference>
<dbReference type="Pfam" id="PF00563">
    <property type="entry name" value="EAL"/>
    <property type="match status" value="1"/>
</dbReference>
<dbReference type="SUPFAM" id="SSF141868">
    <property type="entry name" value="EAL domain-like"/>
    <property type="match status" value="1"/>
</dbReference>
<protein>
    <submittedName>
        <fullName evidence="2">Cyclic di-GMP phosphodiesterase YfgF</fullName>
        <ecNumber evidence="2">3.1.4.52</ecNumber>
    </submittedName>
</protein>
<evidence type="ECO:0000259" key="1">
    <source>
        <dbReference type="PROSITE" id="PS50883"/>
    </source>
</evidence>
<dbReference type="GO" id="GO:0071111">
    <property type="term" value="F:cyclic-guanylate-specific phosphodiesterase activity"/>
    <property type="evidence" value="ECO:0007669"/>
    <property type="project" value="UniProtKB-EC"/>
</dbReference>
<dbReference type="Proteomes" id="UP000048908">
    <property type="component" value="Unassembled WGS sequence"/>
</dbReference>
<evidence type="ECO:0000313" key="3">
    <source>
        <dbReference type="Proteomes" id="UP000048908"/>
    </source>
</evidence>
<accession>A0A0M6XQ01</accession>
<dbReference type="PANTHER" id="PTHR33121:SF79">
    <property type="entry name" value="CYCLIC DI-GMP PHOSPHODIESTERASE PDED-RELATED"/>
    <property type="match status" value="1"/>
</dbReference>
<dbReference type="EC" id="3.1.4.52" evidence="2"/>
<dbReference type="OrthoDB" id="23692at2"/>
<dbReference type="RefSeq" id="WP_055681661.1">
    <property type="nucleotide sequence ID" value="NZ_CXPG01000012.1"/>
</dbReference>
<dbReference type="InterPro" id="IPR050706">
    <property type="entry name" value="Cyclic-di-GMP_PDE-like"/>
</dbReference>
<keyword evidence="3" id="KW-1185">Reference proteome</keyword>
<name>A0A0M6XQ01_9RHOB</name>
<dbReference type="STRING" id="282197.SAMN04488517_1045"/>
<proteinExistence type="predicted"/>
<dbReference type="CDD" id="cd01948">
    <property type="entry name" value="EAL"/>
    <property type="match status" value="1"/>
</dbReference>
<dbReference type="InterPro" id="IPR001633">
    <property type="entry name" value="EAL_dom"/>
</dbReference>
<feature type="domain" description="EAL" evidence="1">
    <location>
        <begin position="23"/>
        <end position="272"/>
    </location>
</feature>
<dbReference type="InterPro" id="IPR035919">
    <property type="entry name" value="EAL_sf"/>
</dbReference>
<dbReference type="PANTHER" id="PTHR33121">
    <property type="entry name" value="CYCLIC DI-GMP PHOSPHODIESTERASE PDEF"/>
    <property type="match status" value="1"/>
</dbReference>